<feature type="compositionally biased region" description="Polar residues" evidence="10">
    <location>
        <begin position="19"/>
        <end position="37"/>
    </location>
</feature>
<feature type="compositionally biased region" description="Basic and acidic residues" evidence="10">
    <location>
        <begin position="191"/>
        <end position="211"/>
    </location>
</feature>
<dbReference type="EC" id="2.7.11.1" evidence="1"/>
<feature type="domain" description="Protein kinase" evidence="11">
    <location>
        <begin position="443"/>
        <end position="688"/>
    </location>
</feature>
<evidence type="ECO:0000256" key="5">
    <source>
        <dbReference type="ARBA" id="ARBA00022777"/>
    </source>
</evidence>
<comment type="caution">
    <text evidence="12">The sequence shown here is derived from an EMBL/GenBank/DDBJ whole genome shotgun (WGS) entry which is preliminary data.</text>
</comment>
<keyword evidence="13" id="KW-1185">Reference proteome</keyword>
<dbReference type="PROSITE" id="PS50011">
    <property type="entry name" value="PROTEIN_KINASE_DOM"/>
    <property type="match status" value="1"/>
</dbReference>
<evidence type="ECO:0000256" key="6">
    <source>
        <dbReference type="ARBA" id="ARBA00022840"/>
    </source>
</evidence>
<evidence type="ECO:0000313" key="13">
    <source>
        <dbReference type="Proteomes" id="UP000693970"/>
    </source>
</evidence>
<dbReference type="AlphaFoldDB" id="A0A9K3PT75"/>
<dbReference type="InterPro" id="IPR018935">
    <property type="entry name" value="RIO_kinase_CS"/>
</dbReference>
<evidence type="ECO:0000259" key="11">
    <source>
        <dbReference type="PROSITE" id="PS50011"/>
    </source>
</evidence>
<reference evidence="12" key="2">
    <citation type="submission" date="2021-04" db="EMBL/GenBank/DDBJ databases">
        <authorList>
            <person name="Podell S."/>
        </authorList>
    </citation>
    <scope>NUCLEOTIDE SEQUENCE</scope>
    <source>
        <strain evidence="12">Hildebrandi</strain>
    </source>
</reference>
<keyword evidence="5 12" id="KW-0418">Kinase</keyword>
<keyword evidence="3" id="KW-0808">Transferase</keyword>
<dbReference type="InterPro" id="IPR008266">
    <property type="entry name" value="Tyr_kinase_AS"/>
</dbReference>
<dbReference type="InterPro" id="IPR018934">
    <property type="entry name" value="RIO_dom"/>
</dbReference>
<comment type="catalytic activity">
    <reaction evidence="7">
        <text>L-threonyl-[protein] + ATP = O-phospho-L-threonyl-[protein] + ADP + H(+)</text>
        <dbReference type="Rhea" id="RHEA:46608"/>
        <dbReference type="Rhea" id="RHEA-COMP:11060"/>
        <dbReference type="Rhea" id="RHEA-COMP:11605"/>
        <dbReference type="ChEBI" id="CHEBI:15378"/>
        <dbReference type="ChEBI" id="CHEBI:30013"/>
        <dbReference type="ChEBI" id="CHEBI:30616"/>
        <dbReference type="ChEBI" id="CHEBI:61977"/>
        <dbReference type="ChEBI" id="CHEBI:456216"/>
        <dbReference type="EC" id="2.7.11.1"/>
    </reaction>
</comment>
<organism evidence="12 13">
    <name type="scientific">Nitzschia inconspicua</name>
    <dbReference type="NCBI Taxonomy" id="303405"/>
    <lineage>
        <taxon>Eukaryota</taxon>
        <taxon>Sar</taxon>
        <taxon>Stramenopiles</taxon>
        <taxon>Ochrophyta</taxon>
        <taxon>Bacillariophyta</taxon>
        <taxon>Bacillariophyceae</taxon>
        <taxon>Bacillariophycidae</taxon>
        <taxon>Bacillariales</taxon>
        <taxon>Bacillariaceae</taxon>
        <taxon>Nitzschia</taxon>
    </lineage>
</organism>
<accession>A0A9K3PT75</accession>
<dbReference type="Pfam" id="PF01163">
    <property type="entry name" value="RIO1"/>
    <property type="match status" value="1"/>
</dbReference>
<evidence type="ECO:0000256" key="3">
    <source>
        <dbReference type="ARBA" id="ARBA00022679"/>
    </source>
</evidence>
<evidence type="ECO:0000256" key="1">
    <source>
        <dbReference type="ARBA" id="ARBA00012513"/>
    </source>
</evidence>
<dbReference type="EMBL" id="JAGRRH010000014">
    <property type="protein sequence ID" value="KAG7358782.1"/>
    <property type="molecule type" value="Genomic_DNA"/>
</dbReference>
<feature type="region of interest" description="Disordered" evidence="10">
    <location>
        <begin position="402"/>
        <end position="421"/>
    </location>
</feature>
<evidence type="ECO:0000256" key="2">
    <source>
        <dbReference type="ARBA" id="ARBA00022527"/>
    </source>
</evidence>
<evidence type="ECO:0000256" key="8">
    <source>
        <dbReference type="ARBA" id="ARBA00048679"/>
    </source>
</evidence>
<dbReference type="Proteomes" id="UP000693970">
    <property type="component" value="Unassembled WGS sequence"/>
</dbReference>
<feature type="compositionally biased region" description="Low complexity" evidence="10">
    <location>
        <begin position="223"/>
        <end position="236"/>
    </location>
</feature>
<dbReference type="InterPro" id="IPR051272">
    <property type="entry name" value="RIO-type_Ser/Thr_kinase"/>
</dbReference>
<sequence length="688" mass="76229">MATFVAETHNDTMIIDSRAMSNVETTTDAPSENNNNEVDPPIATDTATSTVSKRPAWNVPSAPNTTGDGKDELTNSSQSLPKKKPTLADIMAEQTQDRMAAQIASGGIDVNLAEMQAEQERLFRSLQGDAVENEETVLQNAGDLSAEELRMIEQAMQESLQMASPAPPAAAAAASALNTDGQLSEQEMEEIEKAIREADHQEQSNDRHMDMKPAASSSHDETSAAASTETAPSGNLSADDAAAIEAAIKEADAKAEAESLRLALQIQQEEIRLAKQRNDEYRQAQHFGKGNVRTMTKAELQAEADRLHAGFEPALAQNVDEEYEEEDNGFKMNSAIPSSQWNRRDRHTIVGPNDEVRTKHDVHVQGQSNAQILALDTDDYGVRAHVGNQAFNSFKKTMKRTTKGVATHGTGRAGTDTDATKGKAMDSQVRLIIAGAINSELILRCNGAVKQGKEAIVYHADKGECSLCHGFDVAVKVFKRIKEFRSRGEYVDGDPRYAGRPYRSMSSREQVESWTEKEYRNLVRAHRAKIPVPTPLEYKQNVLFMRFMGNDGWPAPQIREIDLRKGSRKWDVLYTQVMESMRRLHRDARLVHGDLSEYNILIAPVTQVDHPINPEEGDVQTVLIDFGQSVDTRHPEAMELLERDILRVNEFFSKQGVPTMGTEEAKEFVTADNAPNCEKLQKIEESFP</sequence>
<feature type="region of interest" description="Disordered" evidence="10">
    <location>
        <begin position="15"/>
        <end position="84"/>
    </location>
</feature>
<keyword evidence="4" id="KW-0547">Nucleotide-binding</keyword>
<feature type="region of interest" description="Disordered" evidence="10">
    <location>
        <begin position="163"/>
        <end position="236"/>
    </location>
</feature>
<dbReference type="CDD" id="cd05145">
    <property type="entry name" value="RIO1_like"/>
    <property type="match status" value="1"/>
</dbReference>
<gene>
    <name evidence="12" type="ORF">IV203_015371</name>
</gene>
<evidence type="ECO:0000313" key="12">
    <source>
        <dbReference type="EMBL" id="KAG7358782.1"/>
    </source>
</evidence>
<dbReference type="PROSITE" id="PS00109">
    <property type="entry name" value="PROTEIN_KINASE_TYR"/>
    <property type="match status" value="1"/>
</dbReference>
<evidence type="ECO:0000256" key="10">
    <source>
        <dbReference type="SAM" id="MobiDB-lite"/>
    </source>
</evidence>
<proteinExistence type="predicted"/>
<comment type="catalytic activity">
    <reaction evidence="8">
        <text>L-seryl-[protein] + ATP = O-phospho-L-seryl-[protein] + ADP + H(+)</text>
        <dbReference type="Rhea" id="RHEA:17989"/>
        <dbReference type="Rhea" id="RHEA-COMP:9863"/>
        <dbReference type="Rhea" id="RHEA-COMP:11604"/>
        <dbReference type="ChEBI" id="CHEBI:15378"/>
        <dbReference type="ChEBI" id="CHEBI:29999"/>
        <dbReference type="ChEBI" id="CHEBI:30616"/>
        <dbReference type="ChEBI" id="CHEBI:83421"/>
        <dbReference type="ChEBI" id="CHEBI:456216"/>
        <dbReference type="EC" id="2.7.11.1"/>
    </reaction>
</comment>
<feature type="compositionally biased region" description="Low complexity" evidence="10">
    <location>
        <begin position="406"/>
        <end position="417"/>
    </location>
</feature>
<dbReference type="OrthoDB" id="205248at2759"/>
<evidence type="ECO:0000256" key="9">
    <source>
        <dbReference type="SAM" id="Coils"/>
    </source>
</evidence>
<reference evidence="12" key="1">
    <citation type="journal article" date="2021" name="Sci. Rep.">
        <title>Diploid genomic architecture of Nitzschia inconspicua, an elite biomass production diatom.</title>
        <authorList>
            <person name="Oliver A."/>
            <person name="Podell S."/>
            <person name="Pinowska A."/>
            <person name="Traller J.C."/>
            <person name="Smith S.R."/>
            <person name="McClure R."/>
            <person name="Beliaev A."/>
            <person name="Bohutskyi P."/>
            <person name="Hill E.A."/>
            <person name="Rabines A."/>
            <person name="Zheng H."/>
            <person name="Allen L.Z."/>
            <person name="Kuo A."/>
            <person name="Grigoriev I.V."/>
            <person name="Allen A.E."/>
            <person name="Hazlebeck D."/>
            <person name="Allen E.E."/>
        </authorList>
    </citation>
    <scope>NUCLEOTIDE SEQUENCE</scope>
    <source>
        <strain evidence="12">Hildebrandi</strain>
    </source>
</reference>
<dbReference type="InterPro" id="IPR000719">
    <property type="entry name" value="Prot_kinase_dom"/>
</dbReference>
<feature type="coiled-coil region" evidence="9">
    <location>
        <begin position="250"/>
        <end position="284"/>
    </location>
</feature>
<keyword evidence="6" id="KW-0067">ATP-binding</keyword>
<dbReference type="InterPro" id="IPR000687">
    <property type="entry name" value="RIO_kinase"/>
</dbReference>
<dbReference type="GO" id="GO:0004674">
    <property type="term" value="F:protein serine/threonine kinase activity"/>
    <property type="evidence" value="ECO:0007669"/>
    <property type="project" value="UniProtKB-KW"/>
</dbReference>
<evidence type="ECO:0000256" key="4">
    <source>
        <dbReference type="ARBA" id="ARBA00022741"/>
    </source>
</evidence>
<keyword evidence="9" id="KW-0175">Coiled coil</keyword>
<keyword evidence="2" id="KW-0723">Serine/threonine-protein kinase</keyword>
<dbReference type="GO" id="GO:0005524">
    <property type="term" value="F:ATP binding"/>
    <property type="evidence" value="ECO:0007669"/>
    <property type="project" value="UniProtKB-KW"/>
</dbReference>
<dbReference type="PROSITE" id="PS01245">
    <property type="entry name" value="RIO1"/>
    <property type="match status" value="1"/>
</dbReference>
<dbReference type="PANTHER" id="PTHR45723">
    <property type="entry name" value="SERINE/THREONINE-PROTEIN KINASE RIO1"/>
    <property type="match status" value="1"/>
</dbReference>
<evidence type="ECO:0000256" key="7">
    <source>
        <dbReference type="ARBA" id="ARBA00047899"/>
    </source>
</evidence>
<dbReference type="SMART" id="SM00090">
    <property type="entry name" value="RIO"/>
    <property type="match status" value="1"/>
</dbReference>
<name>A0A9K3PT75_9STRA</name>
<protein>
    <recommendedName>
        <fullName evidence="1">non-specific serine/threonine protein kinase</fullName>
        <ecNumber evidence="1">2.7.11.1</ecNumber>
    </recommendedName>
</protein>